<dbReference type="PROSITE" id="PS50071">
    <property type="entry name" value="HOMEOBOX_2"/>
    <property type="match status" value="1"/>
</dbReference>
<evidence type="ECO:0000256" key="7">
    <source>
        <dbReference type="RuleBase" id="RU000682"/>
    </source>
</evidence>
<keyword evidence="5 6" id="KW-0539">Nucleus</keyword>
<dbReference type="RefSeq" id="XP_014672043.1">
    <property type="nucleotide sequence ID" value="XM_014816557.1"/>
</dbReference>
<feature type="region of interest" description="Disordered" evidence="8">
    <location>
        <begin position="143"/>
        <end position="166"/>
    </location>
</feature>
<name>A0ABM1EIM2_PRICU</name>
<evidence type="ECO:0000313" key="10">
    <source>
        <dbReference type="Proteomes" id="UP000695022"/>
    </source>
</evidence>
<dbReference type="PANTHER" id="PTHR45946:SF4">
    <property type="entry name" value="HOMEOBOX PROTEIN ROUGH-RELATED"/>
    <property type="match status" value="1"/>
</dbReference>
<dbReference type="RefSeq" id="XP_014672044.1">
    <property type="nucleotide sequence ID" value="XM_014816558.1"/>
</dbReference>
<dbReference type="Proteomes" id="UP000695022">
    <property type="component" value="Unplaced"/>
</dbReference>
<dbReference type="PROSITE" id="PS00027">
    <property type="entry name" value="HOMEOBOX_1"/>
    <property type="match status" value="1"/>
</dbReference>
<dbReference type="GeneID" id="106812639"/>
<sequence length="353" mass="38367">MNSEAIDYSLMCNTVVENGYITNQHFSGDVSGQVYYGSPANGNCSPYMPDTGHHGYSQESHPASLDPSYASLANGYDYAQTNGSPGSCTYNGYNTYHVTPQQQQQDAPVYTDLTHSHSNDAGYHNSSLNYSADCGGVINYSNSSYVESQPPHGVIQQQQQQQQQTQISGYVPSDGQHHRLDVTVTVDQNSSSCSPVSAANSTPNHPQYKWMQLKRNTTKAVKPPVSLDYGYMTSQPVSGGGGGVGGGGGGVNNSGRTNFTNRQLTELEKEFHFNKYLTRARRIEIAASLGLNETQVKIWFQNRRMKQKKRIREGLAPPLIQQTTDESSGSDKSKDASDPPVDTPVSLAPSSTS</sequence>
<feature type="domain" description="Homeobox" evidence="9">
    <location>
        <begin position="250"/>
        <end position="310"/>
    </location>
</feature>
<gene>
    <name evidence="11 12" type="primary">LOC106812639</name>
</gene>
<evidence type="ECO:0000256" key="4">
    <source>
        <dbReference type="ARBA" id="ARBA00023155"/>
    </source>
</evidence>
<evidence type="ECO:0000256" key="3">
    <source>
        <dbReference type="ARBA" id="ARBA00023125"/>
    </source>
</evidence>
<protein>
    <submittedName>
        <fullName evidence="11 12">Homeobox protein Hox-A1-like</fullName>
    </submittedName>
</protein>
<dbReference type="PRINTS" id="PR00024">
    <property type="entry name" value="HOMEOBOX"/>
</dbReference>
<feature type="region of interest" description="Disordered" evidence="8">
    <location>
        <begin position="309"/>
        <end position="353"/>
    </location>
</feature>
<dbReference type="SUPFAM" id="SSF46689">
    <property type="entry name" value="Homeodomain-like"/>
    <property type="match status" value="1"/>
</dbReference>
<keyword evidence="10" id="KW-1185">Reference proteome</keyword>
<feature type="compositionally biased region" description="Low complexity" evidence="8">
    <location>
        <begin position="156"/>
        <end position="166"/>
    </location>
</feature>
<dbReference type="CDD" id="cd00086">
    <property type="entry name" value="homeodomain"/>
    <property type="match status" value="1"/>
</dbReference>
<evidence type="ECO:0000256" key="2">
    <source>
        <dbReference type="ARBA" id="ARBA00022473"/>
    </source>
</evidence>
<dbReference type="InterPro" id="IPR046327">
    <property type="entry name" value="HXA1/B1/D1"/>
</dbReference>
<reference evidence="11 12" key="1">
    <citation type="submission" date="2025-05" db="UniProtKB">
        <authorList>
            <consortium name="RefSeq"/>
        </authorList>
    </citation>
    <scope>IDENTIFICATION</scope>
</reference>
<dbReference type="SMART" id="SM00389">
    <property type="entry name" value="HOX"/>
    <property type="match status" value="1"/>
</dbReference>
<evidence type="ECO:0000259" key="9">
    <source>
        <dbReference type="PROSITE" id="PS50071"/>
    </source>
</evidence>
<evidence type="ECO:0000256" key="8">
    <source>
        <dbReference type="SAM" id="MobiDB-lite"/>
    </source>
</evidence>
<evidence type="ECO:0000313" key="12">
    <source>
        <dbReference type="RefSeq" id="XP_014672044.1"/>
    </source>
</evidence>
<dbReference type="InterPro" id="IPR009057">
    <property type="entry name" value="Homeodomain-like_sf"/>
</dbReference>
<dbReference type="Gene3D" id="1.10.10.60">
    <property type="entry name" value="Homeodomain-like"/>
    <property type="match status" value="1"/>
</dbReference>
<accession>A0ABM1EIM2</accession>
<evidence type="ECO:0000313" key="11">
    <source>
        <dbReference type="RefSeq" id="XP_014672043.1"/>
    </source>
</evidence>
<evidence type="ECO:0000256" key="5">
    <source>
        <dbReference type="ARBA" id="ARBA00023242"/>
    </source>
</evidence>
<dbReference type="InterPro" id="IPR020479">
    <property type="entry name" value="HD_metazoa"/>
</dbReference>
<dbReference type="PRINTS" id="PR00031">
    <property type="entry name" value="HTHREPRESSR"/>
</dbReference>
<evidence type="ECO:0000256" key="1">
    <source>
        <dbReference type="ARBA" id="ARBA00004123"/>
    </source>
</evidence>
<feature type="DNA-binding region" description="Homeobox" evidence="6">
    <location>
        <begin position="252"/>
        <end position="311"/>
    </location>
</feature>
<evidence type="ECO:0000256" key="6">
    <source>
        <dbReference type="PROSITE-ProRule" id="PRU00108"/>
    </source>
</evidence>
<dbReference type="Pfam" id="PF00046">
    <property type="entry name" value="Homeodomain"/>
    <property type="match status" value="1"/>
</dbReference>
<dbReference type="InterPro" id="IPR017970">
    <property type="entry name" value="Homeobox_CS"/>
</dbReference>
<keyword evidence="2" id="KW-0217">Developmental protein</keyword>
<dbReference type="PANTHER" id="PTHR45946">
    <property type="entry name" value="HOMEOBOX PROTEIN ROUGH-RELATED"/>
    <property type="match status" value="1"/>
</dbReference>
<proteinExistence type="predicted"/>
<keyword evidence="3 6" id="KW-0238">DNA-binding</keyword>
<keyword evidence="4 6" id="KW-0371">Homeobox</keyword>
<dbReference type="InterPro" id="IPR001356">
    <property type="entry name" value="HD"/>
</dbReference>
<dbReference type="InterPro" id="IPR000047">
    <property type="entry name" value="HTH_motif"/>
</dbReference>
<comment type="subcellular location">
    <subcellularLocation>
        <location evidence="1 6 7">Nucleus</location>
    </subcellularLocation>
</comment>
<organism evidence="10 11">
    <name type="scientific">Priapulus caudatus</name>
    <name type="common">Priapulid worm</name>
    <dbReference type="NCBI Taxonomy" id="37621"/>
    <lineage>
        <taxon>Eukaryota</taxon>
        <taxon>Metazoa</taxon>
        <taxon>Ecdysozoa</taxon>
        <taxon>Scalidophora</taxon>
        <taxon>Priapulida</taxon>
        <taxon>Priapulimorpha</taxon>
        <taxon>Priapulimorphida</taxon>
        <taxon>Priapulidae</taxon>
        <taxon>Priapulus</taxon>
    </lineage>
</organism>